<dbReference type="Gene3D" id="2.60.40.10">
    <property type="entry name" value="Immunoglobulins"/>
    <property type="match status" value="1"/>
</dbReference>
<dbReference type="InterPro" id="IPR013783">
    <property type="entry name" value="Ig-like_fold"/>
</dbReference>
<feature type="region of interest" description="Disordered" evidence="1">
    <location>
        <begin position="285"/>
        <end position="377"/>
    </location>
</feature>
<reference evidence="5" key="1">
    <citation type="journal article" date="2023" name="PLoS Negl. Trop. Dis.">
        <title>A genome sequence for Biomphalaria pfeifferi, the major vector snail for the human-infecting parasite Schistosoma mansoni.</title>
        <authorList>
            <person name="Bu L."/>
            <person name="Lu L."/>
            <person name="Laidemitt M.R."/>
            <person name="Zhang S.M."/>
            <person name="Mutuku M."/>
            <person name="Mkoji G."/>
            <person name="Steinauer M."/>
            <person name="Loker E.S."/>
        </authorList>
    </citation>
    <scope>NUCLEOTIDE SEQUENCE</scope>
    <source>
        <strain evidence="5">KasaAsao</strain>
    </source>
</reference>
<keyword evidence="3" id="KW-0732">Signal</keyword>
<evidence type="ECO:0000256" key="2">
    <source>
        <dbReference type="SAM" id="Phobius"/>
    </source>
</evidence>
<feature type="chain" id="PRO_5042047091" evidence="3">
    <location>
        <begin position="18"/>
        <end position="426"/>
    </location>
</feature>
<comment type="caution">
    <text evidence="5">The sequence shown here is derived from an EMBL/GenBank/DDBJ whole genome shotgun (WGS) entry which is preliminary data.</text>
</comment>
<evidence type="ECO:0000256" key="1">
    <source>
        <dbReference type="SAM" id="MobiDB-lite"/>
    </source>
</evidence>
<dbReference type="InterPro" id="IPR036179">
    <property type="entry name" value="Ig-like_dom_sf"/>
</dbReference>
<evidence type="ECO:0000313" key="5">
    <source>
        <dbReference type="EMBL" id="KAK0064806.1"/>
    </source>
</evidence>
<feature type="domain" description="Ig-like" evidence="4">
    <location>
        <begin position="167"/>
        <end position="274"/>
    </location>
</feature>
<gene>
    <name evidence="5" type="ORF">Bpfe_005895</name>
</gene>
<evidence type="ECO:0000313" key="6">
    <source>
        <dbReference type="Proteomes" id="UP001233172"/>
    </source>
</evidence>
<dbReference type="AlphaFoldDB" id="A0AAD8FIM4"/>
<feature type="compositionally biased region" description="Basic and acidic residues" evidence="1">
    <location>
        <begin position="334"/>
        <end position="373"/>
    </location>
</feature>
<keyword evidence="2" id="KW-0812">Transmembrane</keyword>
<dbReference type="SUPFAM" id="SSF48726">
    <property type="entry name" value="Immunoglobulin"/>
    <property type="match status" value="1"/>
</dbReference>
<keyword evidence="6" id="KW-1185">Reference proteome</keyword>
<feature type="transmembrane region" description="Helical" evidence="2">
    <location>
        <begin position="385"/>
        <end position="406"/>
    </location>
</feature>
<sequence length="426" mass="46972">MNLLGTILLNVIVTSFQDDTVNIRQSSRMVETAGGVNVLAIYTCELISAAQPPPPPTFFTSFSIERTTHESRIELGEVSVSIKEPPETLCLLEPSSGELKLSELFPPSKPWTAKYEIKTLKWSIISLILTLREVQCNDSGLFLCVAKVADKTELLKAKGHVMTTSAPTTIDLSFATHTETGKHSVTTEAGANVTLTCNVTGPPNLNMFWKFANLSSAKEAYLEGPLFQHGNKWISVTGCVTMSYTSEIHKKVQADDNGTTYFCCVTNIYDKEITREQLTIWIKDSPSHNNDKIDNSHNSDKNPNSDDSDKSSNSDDSDKSPNSDDSDISPNSDDSDKSPNGDYSDKSPDSDYSDKGPKSDDSDKSPKRDDSDTNGKVSSTYRKQYLAILLTISIFLTKLFLGSIVVNRGRTFVFPVLWLKSRRFAG</sequence>
<keyword evidence="2" id="KW-1133">Transmembrane helix</keyword>
<dbReference type="EMBL" id="JASAOG010000016">
    <property type="protein sequence ID" value="KAK0064806.1"/>
    <property type="molecule type" value="Genomic_DNA"/>
</dbReference>
<accession>A0AAD8FIM4</accession>
<evidence type="ECO:0000256" key="3">
    <source>
        <dbReference type="SAM" id="SignalP"/>
    </source>
</evidence>
<reference evidence="5" key="2">
    <citation type="submission" date="2023-04" db="EMBL/GenBank/DDBJ databases">
        <authorList>
            <person name="Bu L."/>
            <person name="Lu L."/>
            <person name="Laidemitt M.R."/>
            <person name="Zhang S.M."/>
            <person name="Mutuku M."/>
            <person name="Mkoji G."/>
            <person name="Steinauer M."/>
            <person name="Loker E.S."/>
        </authorList>
    </citation>
    <scope>NUCLEOTIDE SEQUENCE</scope>
    <source>
        <strain evidence="5">KasaAsao</strain>
        <tissue evidence="5">Whole Snail</tissue>
    </source>
</reference>
<dbReference type="PROSITE" id="PS50835">
    <property type="entry name" value="IG_LIKE"/>
    <property type="match status" value="1"/>
</dbReference>
<organism evidence="5 6">
    <name type="scientific">Biomphalaria pfeifferi</name>
    <name type="common">Bloodfluke planorb</name>
    <name type="synonym">Freshwater snail</name>
    <dbReference type="NCBI Taxonomy" id="112525"/>
    <lineage>
        <taxon>Eukaryota</taxon>
        <taxon>Metazoa</taxon>
        <taxon>Spiralia</taxon>
        <taxon>Lophotrochozoa</taxon>
        <taxon>Mollusca</taxon>
        <taxon>Gastropoda</taxon>
        <taxon>Heterobranchia</taxon>
        <taxon>Euthyneura</taxon>
        <taxon>Panpulmonata</taxon>
        <taxon>Hygrophila</taxon>
        <taxon>Lymnaeoidea</taxon>
        <taxon>Planorbidae</taxon>
        <taxon>Biomphalaria</taxon>
    </lineage>
</organism>
<keyword evidence="2" id="KW-0472">Membrane</keyword>
<protein>
    <submittedName>
        <fullName evidence="5">GATA zinc finger domain-containing protein 15</fullName>
    </submittedName>
</protein>
<dbReference type="InterPro" id="IPR013151">
    <property type="entry name" value="Immunoglobulin_dom"/>
</dbReference>
<name>A0AAD8FIM4_BIOPF</name>
<feature type="compositionally biased region" description="Basic and acidic residues" evidence="1">
    <location>
        <begin position="285"/>
        <end position="322"/>
    </location>
</feature>
<feature type="signal peptide" evidence="3">
    <location>
        <begin position="1"/>
        <end position="17"/>
    </location>
</feature>
<dbReference type="Proteomes" id="UP001233172">
    <property type="component" value="Unassembled WGS sequence"/>
</dbReference>
<dbReference type="InterPro" id="IPR007110">
    <property type="entry name" value="Ig-like_dom"/>
</dbReference>
<proteinExistence type="predicted"/>
<evidence type="ECO:0000259" key="4">
    <source>
        <dbReference type="PROSITE" id="PS50835"/>
    </source>
</evidence>
<dbReference type="Pfam" id="PF00047">
    <property type="entry name" value="ig"/>
    <property type="match status" value="1"/>
</dbReference>